<feature type="region of interest" description="Disordered" evidence="1">
    <location>
        <begin position="80"/>
        <end position="105"/>
    </location>
</feature>
<sequence>MSRRERGREKQSKREPGWVVNHCVPVTLRETGSGGCVVVLPNKTDPEQARTVVRVLGKTSCPVPSVATRATDRRRISILSNTLSEKSLPAKQRDQQPNSVRCRNK</sequence>
<dbReference type="EMBL" id="ATLV01002531">
    <property type="status" value="NOT_ANNOTATED_CDS"/>
    <property type="molecule type" value="Genomic_DNA"/>
</dbReference>
<dbReference type="AlphaFoldDB" id="A0A084VA70"/>
<keyword evidence="4" id="KW-1185">Reference proteome</keyword>
<gene>
    <name evidence="2" type="ORF">ZHAS_00000488</name>
</gene>
<dbReference type="EMBL" id="KE524066">
    <property type="protein sequence ID" value="KFB34864.1"/>
    <property type="molecule type" value="Genomic_DNA"/>
</dbReference>
<reference evidence="2 4" key="1">
    <citation type="journal article" date="2014" name="BMC Genomics">
        <title>Genome sequence of Anopheles sinensis provides insight into genetics basis of mosquito competence for malaria parasites.</title>
        <authorList>
            <person name="Zhou D."/>
            <person name="Zhang D."/>
            <person name="Ding G."/>
            <person name="Shi L."/>
            <person name="Hou Q."/>
            <person name="Ye Y."/>
            <person name="Xu Y."/>
            <person name="Zhou H."/>
            <person name="Xiong C."/>
            <person name="Li S."/>
            <person name="Yu J."/>
            <person name="Hong S."/>
            <person name="Yu X."/>
            <person name="Zou P."/>
            <person name="Chen C."/>
            <person name="Chang X."/>
            <person name="Wang W."/>
            <person name="Lv Y."/>
            <person name="Sun Y."/>
            <person name="Ma L."/>
            <person name="Shen B."/>
            <person name="Zhu C."/>
        </authorList>
    </citation>
    <scope>NUCLEOTIDE SEQUENCE [LARGE SCALE GENOMIC DNA]</scope>
</reference>
<reference evidence="3" key="2">
    <citation type="submission" date="2020-05" db="UniProtKB">
        <authorList>
            <consortium name="EnsemblMetazoa"/>
        </authorList>
    </citation>
    <scope>IDENTIFICATION</scope>
</reference>
<name>A0A084VA70_ANOSI</name>
<dbReference type="EnsemblMetazoa" id="ASIC000488-RA">
    <property type="protein sequence ID" value="ASIC000488-PA"/>
    <property type="gene ID" value="ASIC000488"/>
</dbReference>
<proteinExistence type="predicted"/>
<feature type="compositionally biased region" description="Polar residues" evidence="1">
    <location>
        <begin position="95"/>
        <end position="105"/>
    </location>
</feature>
<dbReference type="Proteomes" id="UP000030765">
    <property type="component" value="Unassembled WGS sequence"/>
</dbReference>
<evidence type="ECO:0000313" key="4">
    <source>
        <dbReference type="Proteomes" id="UP000030765"/>
    </source>
</evidence>
<dbReference type="VEuPathDB" id="VectorBase:ASIC000488"/>
<evidence type="ECO:0000313" key="2">
    <source>
        <dbReference type="EMBL" id="KFB34864.1"/>
    </source>
</evidence>
<protein>
    <submittedName>
        <fullName evidence="2 3">Portal protein</fullName>
    </submittedName>
</protein>
<organism evidence="2">
    <name type="scientific">Anopheles sinensis</name>
    <name type="common">Mosquito</name>
    <dbReference type="NCBI Taxonomy" id="74873"/>
    <lineage>
        <taxon>Eukaryota</taxon>
        <taxon>Metazoa</taxon>
        <taxon>Ecdysozoa</taxon>
        <taxon>Arthropoda</taxon>
        <taxon>Hexapoda</taxon>
        <taxon>Insecta</taxon>
        <taxon>Pterygota</taxon>
        <taxon>Neoptera</taxon>
        <taxon>Endopterygota</taxon>
        <taxon>Diptera</taxon>
        <taxon>Nematocera</taxon>
        <taxon>Culicoidea</taxon>
        <taxon>Culicidae</taxon>
        <taxon>Anophelinae</taxon>
        <taxon>Anopheles</taxon>
    </lineage>
</organism>
<evidence type="ECO:0000256" key="1">
    <source>
        <dbReference type="SAM" id="MobiDB-lite"/>
    </source>
</evidence>
<accession>A0A084VA70</accession>
<evidence type="ECO:0000313" key="3">
    <source>
        <dbReference type="EnsemblMetazoa" id="ASIC000488-PA"/>
    </source>
</evidence>